<feature type="domain" description="Glycosyltransferase subfamily 4-like N-terminal" evidence="3">
    <location>
        <begin position="14"/>
        <end position="171"/>
    </location>
</feature>
<dbReference type="PANTHER" id="PTHR45947">
    <property type="entry name" value="SULFOQUINOVOSYL TRANSFERASE SQD2"/>
    <property type="match status" value="1"/>
</dbReference>
<dbReference type="PANTHER" id="PTHR45947:SF3">
    <property type="entry name" value="SULFOQUINOVOSYL TRANSFERASE SQD2"/>
    <property type="match status" value="1"/>
</dbReference>
<protein>
    <submittedName>
        <fullName evidence="4">Glycosyltransferase family 4 protein</fullName>
        <ecNumber evidence="4">2.4.-.-</ecNumber>
    </submittedName>
</protein>
<dbReference type="EMBL" id="JASOOY020000035">
    <property type="protein sequence ID" value="MEO3718146.1"/>
    <property type="molecule type" value="Genomic_DNA"/>
</dbReference>
<dbReference type="Proteomes" id="UP001223646">
    <property type="component" value="Unassembled WGS sequence"/>
</dbReference>
<comment type="caution">
    <text evidence="4">The sequence shown here is derived from an EMBL/GenBank/DDBJ whole genome shotgun (WGS) entry which is preliminary data.</text>
</comment>
<dbReference type="RefSeq" id="WP_070852287.1">
    <property type="nucleotide sequence ID" value="NZ_JASOMP010000001.1"/>
</dbReference>
<name>A0AAW9SW68_CORAY</name>
<dbReference type="GO" id="GO:1903509">
    <property type="term" value="P:liposaccharide metabolic process"/>
    <property type="evidence" value="ECO:0007669"/>
    <property type="project" value="UniProtKB-ARBA"/>
</dbReference>
<dbReference type="GO" id="GO:0016758">
    <property type="term" value="F:hexosyltransferase activity"/>
    <property type="evidence" value="ECO:0007669"/>
    <property type="project" value="TreeGrafter"/>
</dbReference>
<dbReference type="InterPro" id="IPR050194">
    <property type="entry name" value="Glycosyltransferase_grp1"/>
</dbReference>
<dbReference type="Gene3D" id="3.40.50.2000">
    <property type="entry name" value="Glycogen Phosphorylase B"/>
    <property type="match status" value="2"/>
</dbReference>
<dbReference type="Pfam" id="PF13439">
    <property type="entry name" value="Glyco_transf_4"/>
    <property type="match status" value="1"/>
</dbReference>
<dbReference type="AlphaFoldDB" id="A0AAW9SW68"/>
<reference evidence="4" key="2">
    <citation type="submission" date="2024-05" db="EMBL/GenBank/DDBJ databases">
        <authorList>
            <person name="Wolfe A."/>
        </authorList>
    </citation>
    <scope>NUCLEOTIDE SEQUENCE</scope>
    <source>
        <strain evidence="4">UMB1064</strain>
    </source>
</reference>
<evidence type="ECO:0000256" key="1">
    <source>
        <dbReference type="ARBA" id="ARBA00022676"/>
    </source>
</evidence>
<evidence type="ECO:0000256" key="2">
    <source>
        <dbReference type="ARBA" id="ARBA00022679"/>
    </source>
</evidence>
<accession>A0AAW9SW68</accession>
<dbReference type="GO" id="GO:1901137">
    <property type="term" value="P:carbohydrate derivative biosynthetic process"/>
    <property type="evidence" value="ECO:0007669"/>
    <property type="project" value="UniProtKB-ARBA"/>
</dbReference>
<dbReference type="EC" id="2.4.-.-" evidence="4"/>
<gene>
    <name evidence="4" type="ORF">QP460_011225</name>
</gene>
<proteinExistence type="predicted"/>
<evidence type="ECO:0000313" key="4">
    <source>
        <dbReference type="EMBL" id="MEO3718146.1"/>
    </source>
</evidence>
<dbReference type="InterPro" id="IPR028098">
    <property type="entry name" value="Glyco_trans_4-like_N"/>
</dbReference>
<reference evidence="4" key="1">
    <citation type="submission" date="2023-05" db="EMBL/GenBank/DDBJ databases">
        <authorList>
            <person name="Du J."/>
        </authorList>
    </citation>
    <scope>NUCLEOTIDE SEQUENCE</scope>
    <source>
        <strain evidence="4">UMB1064</strain>
    </source>
</reference>
<evidence type="ECO:0000259" key="3">
    <source>
        <dbReference type="Pfam" id="PF13439"/>
    </source>
</evidence>
<organism evidence="4 5">
    <name type="scientific">Corynebacterium amycolatum</name>
    <dbReference type="NCBI Taxonomy" id="43765"/>
    <lineage>
        <taxon>Bacteria</taxon>
        <taxon>Bacillati</taxon>
        <taxon>Actinomycetota</taxon>
        <taxon>Actinomycetes</taxon>
        <taxon>Mycobacteriales</taxon>
        <taxon>Corynebacteriaceae</taxon>
        <taxon>Corynebacterium</taxon>
    </lineage>
</organism>
<dbReference type="Pfam" id="PF13692">
    <property type="entry name" value="Glyco_trans_1_4"/>
    <property type="match status" value="1"/>
</dbReference>
<keyword evidence="2 4" id="KW-0808">Transferase</keyword>
<dbReference type="CDD" id="cd03801">
    <property type="entry name" value="GT4_PimA-like"/>
    <property type="match status" value="1"/>
</dbReference>
<dbReference type="SUPFAM" id="SSF53756">
    <property type="entry name" value="UDP-Glycosyltransferase/glycogen phosphorylase"/>
    <property type="match status" value="1"/>
</dbReference>
<evidence type="ECO:0000313" key="5">
    <source>
        <dbReference type="Proteomes" id="UP001223646"/>
    </source>
</evidence>
<keyword evidence="1 4" id="KW-0328">Glycosyltransferase</keyword>
<sequence>MRIGMVCPYSFDVPGGVQAHAIDLCEEFIRRGHEVSLIGPASAQADVPDFVVRGGAAIPIPYNGSVARLSFGPRTSRRVRTWIEEGSFDILHIHEPNSPSFSMLSLVNSVGPIVATYHSAATDSLALKLATPFLRKYLERIRGGIAVSEVARRWQVEQLGGDPVLIPNGVRVGDFESCPAASSLPEIPPRREGFYRLVFLGRFDESRKGFDVLLDALPAICAEIPQLEVCVVGDGDVAAARRKAGRNADVLHFVGRLSEDAKASILADADAYIAPQRGGESFGIVLVEAMAAGAPVISSDIDAFKLVLDDGHYGLHFENGNCSDLADAVVRLLRQPKLGEELRALGHKRAWEYDWSQVADGVLRVYDTVRMDGEKVVIAP</sequence>